<dbReference type="RefSeq" id="WP_165229892.1">
    <property type="nucleotide sequence ID" value="NZ_CP049257.1"/>
</dbReference>
<feature type="chain" id="PRO_5026129072" description="WD40 repeat domain-containing protein" evidence="1">
    <location>
        <begin position="31"/>
        <end position="326"/>
    </location>
</feature>
<name>A0A6G6WBD3_9ACTN</name>
<dbReference type="AlphaFoldDB" id="A0A6G6WBD3"/>
<dbReference type="KEGG" id="nano:G5V58_06195"/>
<dbReference type="InterPro" id="IPR011047">
    <property type="entry name" value="Quinoprotein_ADH-like_sf"/>
</dbReference>
<gene>
    <name evidence="2" type="ORF">G5V58_06195</name>
</gene>
<accession>A0A6G6WBD3</accession>
<reference evidence="2 3" key="1">
    <citation type="submission" date="2020-02" db="EMBL/GenBank/DDBJ databases">
        <title>Full genome sequence of Nocardioides sp. R-3366.</title>
        <authorList>
            <person name="Im W.-T."/>
        </authorList>
    </citation>
    <scope>NUCLEOTIDE SEQUENCE [LARGE SCALE GENOMIC DNA]</scope>
    <source>
        <strain evidence="2 3">R-3366</strain>
    </source>
</reference>
<dbReference type="EMBL" id="CP049257">
    <property type="protein sequence ID" value="QIG42415.1"/>
    <property type="molecule type" value="Genomic_DNA"/>
</dbReference>
<keyword evidence="3" id="KW-1185">Reference proteome</keyword>
<feature type="signal peptide" evidence="1">
    <location>
        <begin position="1"/>
        <end position="30"/>
    </location>
</feature>
<dbReference type="Proteomes" id="UP000502996">
    <property type="component" value="Chromosome"/>
</dbReference>
<proteinExistence type="predicted"/>
<protein>
    <recommendedName>
        <fullName evidence="4">WD40 repeat domain-containing protein</fullName>
    </recommendedName>
</protein>
<keyword evidence="1" id="KW-0732">Signal</keyword>
<sequence>MRPLPRPSRPLRLVVAAALVALLPAAPATAKPSVSLTPGALDRGPDVAVPHLDGHTVVDGTVRVSVAGAQVRLLGTSGAAYVVGTASERGGHGRIFRVTADGTRTLLAKAHPFMAVLSGDGATLVTTRTGRTAASTITAYDVATGAQKAQRVFRDYAVALDAQADRVALGTTKKTQLWTTTGDTVATVSRDPGYVADLAHEIIGTFTKDPYDGGCSELRTIATGQLLWRSCTEQVAAFNADATRIATISILSDGPGPGRVDARTVSGQHLGRYQAQGYIGDITFETPTALLLEVNGRRKSFTARCTDATCERASDLRKAVPLRSAA</sequence>
<evidence type="ECO:0008006" key="4">
    <source>
        <dbReference type="Google" id="ProtNLM"/>
    </source>
</evidence>
<organism evidence="2 3">
    <name type="scientific">Nocardioides anomalus</name>
    <dbReference type="NCBI Taxonomy" id="2712223"/>
    <lineage>
        <taxon>Bacteria</taxon>
        <taxon>Bacillati</taxon>
        <taxon>Actinomycetota</taxon>
        <taxon>Actinomycetes</taxon>
        <taxon>Propionibacteriales</taxon>
        <taxon>Nocardioidaceae</taxon>
        <taxon>Nocardioides</taxon>
    </lineage>
</organism>
<dbReference type="SUPFAM" id="SSF50998">
    <property type="entry name" value="Quinoprotein alcohol dehydrogenase-like"/>
    <property type="match status" value="1"/>
</dbReference>
<evidence type="ECO:0000256" key="1">
    <source>
        <dbReference type="SAM" id="SignalP"/>
    </source>
</evidence>
<evidence type="ECO:0000313" key="2">
    <source>
        <dbReference type="EMBL" id="QIG42415.1"/>
    </source>
</evidence>
<evidence type="ECO:0000313" key="3">
    <source>
        <dbReference type="Proteomes" id="UP000502996"/>
    </source>
</evidence>